<evidence type="ECO:0000313" key="2">
    <source>
        <dbReference type="Proteomes" id="UP000184330"/>
    </source>
</evidence>
<name>A0A1L7WVX9_9HELO</name>
<organism evidence="1 2">
    <name type="scientific">Phialocephala subalpina</name>
    <dbReference type="NCBI Taxonomy" id="576137"/>
    <lineage>
        <taxon>Eukaryota</taxon>
        <taxon>Fungi</taxon>
        <taxon>Dikarya</taxon>
        <taxon>Ascomycota</taxon>
        <taxon>Pezizomycotina</taxon>
        <taxon>Leotiomycetes</taxon>
        <taxon>Helotiales</taxon>
        <taxon>Mollisiaceae</taxon>
        <taxon>Phialocephala</taxon>
        <taxon>Phialocephala fortinii species complex</taxon>
    </lineage>
</organism>
<reference evidence="1 2" key="1">
    <citation type="submission" date="2016-03" db="EMBL/GenBank/DDBJ databases">
        <authorList>
            <person name="Ploux O."/>
        </authorList>
    </citation>
    <scope>NUCLEOTIDE SEQUENCE [LARGE SCALE GENOMIC DNA]</scope>
    <source>
        <strain evidence="1 2">UAMH 11012</strain>
    </source>
</reference>
<proteinExistence type="predicted"/>
<dbReference type="OrthoDB" id="3552888at2759"/>
<evidence type="ECO:0000313" key="1">
    <source>
        <dbReference type="EMBL" id="CZR56941.1"/>
    </source>
</evidence>
<keyword evidence="2" id="KW-1185">Reference proteome</keyword>
<dbReference type="EMBL" id="FJOG01000009">
    <property type="protein sequence ID" value="CZR56941.1"/>
    <property type="molecule type" value="Genomic_DNA"/>
</dbReference>
<protein>
    <submittedName>
        <fullName evidence="1">Uncharacterized protein</fullName>
    </submittedName>
</protein>
<dbReference type="AlphaFoldDB" id="A0A1L7WVX9"/>
<gene>
    <name evidence="1" type="ORF">PAC_06830</name>
</gene>
<sequence length="96" mass="10774">MLVNGVSIRNRAEVDATKIASKMIFKGTVHGVDFEHNSTVEEIYAQFTRLYPDVVANAIIAERETDHDFETRSFVGQICCLVAGWGNHVYSRNAQN</sequence>
<dbReference type="Proteomes" id="UP000184330">
    <property type="component" value="Unassembled WGS sequence"/>
</dbReference>
<accession>A0A1L7WVX9</accession>